<dbReference type="GO" id="GO:0016787">
    <property type="term" value="F:hydrolase activity"/>
    <property type="evidence" value="ECO:0007669"/>
    <property type="project" value="UniProtKB-KW"/>
</dbReference>
<dbReference type="EMBL" id="DOGS01000131">
    <property type="protein sequence ID" value="HBQ48520.1"/>
    <property type="molecule type" value="Genomic_DNA"/>
</dbReference>
<dbReference type="InterPro" id="IPR001279">
    <property type="entry name" value="Metallo-B-lactamas"/>
</dbReference>
<dbReference type="EMBL" id="AWFH01000062">
    <property type="protein sequence ID" value="KCZ58017.1"/>
    <property type="molecule type" value="Genomic_DNA"/>
</dbReference>
<dbReference type="InterPro" id="IPR036866">
    <property type="entry name" value="RibonucZ/Hydroxyglut_hydro"/>
</dbReference>
<evidence type="ECO:0000313" key="3">
    <source>
        <dbReference type="EMBL" id="KCZ58017.1"/>
    </source>
</evidence>
<dbReference type="STRING" id="1280948.HY36_10950"/>
<dbReference type="Gene3D" id="3.60.15.10">
    <property type="entry name" value="Ribonuclease Z/Hydroxyacylglutathione hydrolase-like"/>
    <property type="match status" value="1"/>
</dbReference>
<dbReference type="Proteomes" id="UP000263957">
    <property type="component" value="Unassembled WGS sequence"/>
</dbReference>
<dbReference type="GeneID" id="92500976"/>
<protein>
    <submittedName>
        <fullName evidence="2">MBL fold metallo-hydrolase</fullName>
    </submittedName>
</protein>
<dbReference type="AlphaFoldDB" id="A0A059DX45"/>
<dbReference type="Pfam" id="PF12706">
    <property type="entry name" value="Lactamase_B_2"/>
    <property type="match status" value="1"/>
</dbReference>
<dbReference type="RefSeq" id="WP_035555130.1">
    <property type="nucleotide sequence ID" value="NZ_AWFH01000062.1"/>
</dbReference>
<reference evidence="3 4" key="1">
    <citation type="journal article" date="2014" name="Antonie Van Leeuwenhoek">
        <title>Hyphomonas beringensis sp. nov. and Hyphomonas chukchiensis sp. nov., isolated from surface seawater of the Bering Sea and Chukchi Sea.</title>
        <authorList>
            <person name="Li C."/>
            <person name="Lai Q."/>
            <person name="Li G."/>
            <person name="Dong C."/>
            <person name="Wang J."/>
            <person name="Liao Y."/>
            <person name="Shao Z."/>
        </authorList>
    </citation>
    <scope>NUCLEOTIDE SEQUENCE [LARGE SCALE GENOMIC DNA]</scope>
    <source>
        <strain evidence="3 4">22II1-22F38</strain>
    </source>
</reference>
<dbReference type="PANTHER" id="PTHR42663:SF6">
    <property type="entry name" value="HYDROLASE C777.06C-RELATED"/>
    <property type="match status" value="1"/>
</dbReference>
<evidence type="ECO:0000313" key="2">
    <source>
        <dbReference type="EMBL" id="HBQ48520.1"/>
    </source>
</evidence>
<proteinExistence type="predicted"/>
<dbReference type="CDD" id="cd16279">
    <property type="entry name" value="metallo-hydrolase-like_MBL-fold"/>
    <property type="match status" value="1"/>
</dbReference>
<gene>
    <name evidence="2" type="ORF">DD728_06500</name>
    <name evidence="3" type="ORF">HY36_10950</name>
</gene>
<evidence type="ECO:0000313" key="4">
    <source>
        <dbReference type="Proteomes" id="UP000024547"/>
    </source>
</evidence>
<dbReference type="OrthoDB" id="9781189at2"/>
<accession>A0A059DX45</accession>
<reference evidence="2 5" key="2">
    <citation type="journal article" date="2018" name="Nat. Biotechnol.">
        <title>A standardized bacterial taxonomy based on genome phylogeny substantially revises the tree of life.</title>
        <authorList>
            <person name="Parks D.H."/>
            <person name="Chuvochina M."/>
            <person name="Waite D.W."/>
            <person name="Rinke C."/>
            <person name="Skarshewski A."/>
            <person name="Chaumeil P.A."/>
            <person name="Hugenholtz P."/>
        </authorList>
    </citation>
    <scope>NUCLEOTIDE SEQUENCE [LARGE SCALE GENOMIC DNA]</scope>
    <source>
        <strain evidence="2">UBA10378</strain>
    </source>
</reference>
<dbReference type="PATRIC" id="fig|1280948.3.peg.3309"/>
<organism evidence="3 4">
    <name type="scientific">Hyphomonas atlantica</name>
    <dbReference type="NCBI Taxonomy" id="1280948"/>
    <lineage>
        <taxon>Bacteria</taxon>
        <taxon>Pseudomonadati</taxon>
        <taxon>Pseudomonadota</taxon>
        <taxon>Alphaproteobacteria</taxon>
        <taxon>Hyphomonadales</taxon>
        <taxon>Hyphomonadaceae</taxon>
        <taxon>Hyphomonas</taxon>
    </lineage>
</organism>
<comment type="caution">
    <text evidence="3">The sequence shown here is derived from an EMBL/GenBank/DDBJ whole genome shotgun (WGS) entry which is preliminary data.</text>
</comment>
<keyword evidence="2" id="KW-0378">Hydrolase</keyword>
<evidence type="ECO:0000259" key="1">
    <source>
        <dbReference type="Pfam" id="PF12706"/>
    </source>
</evidence>
<keyword evidence="4" id="KW-1185">Reference proteome</keyword>
<dbReference type="PANTHER" id="PTHR42663">
    <property type="entry name" value="HYDROLASE C777.06C-RELATED-RELATED"/>
    <property type="match status" value="1"/>
</dbReference>
<evidence type="ECO:0000313" key="5">
    <source>
        <dbReference type="Proteomes" id="UP000263957"/>
    </source>
</evidence>
<sequence>MGYGAFTLLGTGSSGGVPRVGGDWGACDPKEPKNRRLRCSALVQSFNDTGLSTNVLIDTSPDLREQMLRQNVKHLDAILYTHDHADQSHGIDDVRPYFIRQRKPIPTHMSAESKRTLMNRFSYCFEGKGGYPSILAAQPNLEPLTKVTIAGAGNSVEVIPVDMEHGRIRCLGFRFGNLAYCNDVNALPESTLEALQGVDTFVVDALRYTPHPSHANLDQALEWVDQIKPQLTVLTNMHVEMDYHTLLKELPEGVVPGYDGMRLEFIG</sequence>
<feature type="domain" description="Metallo-beta-lactamase" evidence="1">
    <location>
        <begin position="53"/>
        <end position="235"/>
    </location>
</feature>
<dbReference type="SUPFAM" id="SSF56281">
    <property type="entry name" value="Metallo-hydrolase/oxidoreductase"/>
    <property type="match status" value="1"/>
</dbReference>
<dbReference type="eggNOG" id="COG1235">
    <property type="taxonomic scope" value="Bacteria"/>
</dbReference>
<dbReference type="Proteomes" id="UP000024547">
    <property type="component" value="Unassembled WGS sequence"/>
</dbReference>
<name>A0A059DX45_9PROT</name>